<dbReference type="KEGG" id="dee:HQN60_12600"/>
<evidence type="ECO:0000313" key="2">
    <source>
        <dbReference type="Proteomes" id="UP000504844"/>
    </source>
</evidence>
<dbReference type="AlphaFoldDB" id="A0A6M8T0E0"/>
<dbReference type="Proteomes" id="UP000504844">
    <property type="component" value="Chromosome"/>
</dbReference>
<gene>
    <name evidence="1" type="ORF">HQN60_12600</name>
</gene>
<dbReference type="EMBL" id="CP054143">
    <property type="protein sequence ID" value="QKJ67477.1"/>
    <property type="molecule type" value="Genomic_DNA"/>
</dbReference>
<reference evidence="1 2" key="1">
    <citation type="submission" date="2020-05" db="EMBL/GenBank/DDBJ databases">
        <title>Complete genome sequence of Deefgea sp. D17.</title>
        <authorList>
            <person name="Bae J.-W."/>
            <person name="Han J.E."/>
        </authorList>
    </citation>
    <scope>NUCLEOTIDE SEQUENCE [LARGE SCALE GENOMIC DNA]</scope>
    <source>
        <strain evidence="1 2">D17</strain>
    </source>
</reference>
<proteinExistence type="predicted"/>
<keyword evidence="2" id="KW-1185">Reference proteome</keyword>
<dbReference type="RefSeq" id="WP_173533979.1">
    <property type="nucleotide sequence ID" value="NZ_CP054143.1"/>
</dbReference>
<accession>A0A6M8T0E0</accession>
<protein>
    <submittedName>
        <fullName evidence="1">Uncharacterized protein</fullName>
    </submittedName>
</protein>
<sequence>MADPIPSVDLVFARDALAAARAAYLSYQQGGNAVVQEYRIGGGGGADRSMKYRDGADFLKQITHWQKEVRTLEAAEGFKPRTAQIKVRF</sequence>
<evidence type="ECO:0000313" key="1">
    <source>
        <dbReference type="EMBL" id="QKJ67477.1"/>
    </source>
</evidence>
<name>A0A6M8T0E0_9NEIS</name>
<organism evidence="1 2">
    <name type="scientific">Deefgea piscis</name>
    <dbReference type="NCBI Taxonomy" id="2739061"/>
    <lineage>
        <taxon>Bacteria</taxon>
        <taxon>Pseudomonadati</taxon>
        <taxon>Pseudomonadota</taxon>
        <taxon>Betaproteobacteria</taxon>
        <taxon>Neisseriales</taxon>
        <taxon>Chitinibacteraceae</taxon>
        <taxon>Deefgea</taxon>
    </lineage>
</organism>